<dbReference type="EMBL" id="JAVRHQ010000026">
    <property type="protein sequence ID" value="MDT0644437.1"/>
    <property type="molecule type" value="Genomic_DNA"/>
</dbReference>
<dbReference type="NCBIfam" id="TIGR01777">
    <property type="entry name" value="yfcH"/>
    <property type="match status" value="1"/>
</dbReference>
<dbReference type="Gene3D" id="3.40.50.720">
    <property type="entry name" value="NAD(P)-binding Rossmann-like Domain"/>
    <property type="match status" value="1"/>
</dbReference>
<comment type="similarity">
    <text evidence="1">Belongs to the NAD(P)-dependent epimerase/dehydratase family. SDR39U1 subfamily.</text>
</comment>
<evidence type="ECO:0000259" key="2">
    <source>
        <dbReference type="Pfam" id="PF01370"/>
    </source>
</evidence>
<comment type="caution">
    <text evidence="4">The sequence shown here is derived from an EMBL/GenBank/DDBJ whole genome shotgun (WGS) entry which is preliminary data.</text>
</comment>
<dbReference type="InterPro" id="IPR010099">
    <property type="entry name" value="SDR39U1"/>
</dbReference>
<dbReference type="Pfam" id="PF01370">
    <property type="entry name" value="Epimerase"/>
    <property type="match status" value="1"/>
</dbReference>
<reference evidence="4 5" key="1">
    <citation type="submission" date="2023-09" db="EMBL/GenBank/DDBJ databases">
        <authorList>
            <person name="Rey-Velasco X."/>
        </authorList>
    </citation>
    <scope>NUCLEOTIDE SEQUENCE [LARGE SCALE GENOMIC DNA]</scope>
    <source>
        <strain evidence="4 5">F363</strain>
    </source>
</reference>
<dbReference type="InterPro" id="IPR013549">
    <property type="entry name" value="DUF1731"/>
</dbReference>
<feature type="domain" description="NAD-dependent epimerase/dehydratase" evidence="2">
    <location>
        <begin position="3"/>
        <end position="224"/>
    </location>
</feature>
<protein>
    <submittedName>
        <fullName evidence="4">TIGR01777 family oxidoreductase</fullName>
    </submittedName>
</protein>
<dbReference type="PANTHER" id="PTHR11092">
    <property type="entry name" value="SUGAR NUCLEOTIDE EPIMERASE RELATED"/>
    <property type="match status" value="1"/>
</dbReference>
<dbReference type="PANTHER" id="PTHR11092:SF0">
    <property type="entry name" value="EPIMERASE FAMILY PROTEIN SDR39U1"/>
    <property type="match status" value="1"/>
</dbReference>
<dbReference type="Proteomes" id="UP001262889">
    <property type="component" value="Unassembled WGS sequence"/>
</dbReference>
<keyword evidence="5" id="KW-1185">Reference proteome</keyword>
<accession>A0ABU3CDL3</accession>
<evidence type="ECO:0000256" key="1">
    <source>
        <dbReference type="ARBA" id="ARBA00009353"/>
    </source>
</evidence>
<name>A0ABU3CDL3_9FLAO</name>
<dbReference type="RefSeq" id="WP_311536053.1">
    <property type="nucleotide sequence ID" value="NZ_JAVRHQ010000026.1"/>
</dbReference>
<organism evidence="4 5">
    <name type="scientific">Autumnicola tepida</name>
    <dbReference type="NCBI Taxonomy" id="3075595"/>
    <lineage>
        <taxon>Bacteria</taxon>
        <taxon>Pseudomonadati</taxon>
        <taxon>Bacteroidota</taxon>
        <taxon>Flavobacteriia</taxon>
        <taxon>Flavobacteriales</taxon>
        <taxon>Flavobacteriaceae</taxon>
        <taxon>Autumnicola</taxon>
    </lineage>
</organism>
<feature type="domain" description="DUF1731" evidence="3">
    <location>
        <begin position="253"/>
        <end position="299"/>
    </location>
</feature>
<evidence type="ECO:0000313" key="5">
    <source>
        <dbReference type="Proteomes" id="UP001262889"/>
    </source>
</evidence>
<dbReference type="InterPro" id="IPR036291">
    <property type="entry name" value="NAD(P)-bd_dom_sf"/>
</dbReference>
<proteinExistence type="inferred from homology"/>
<evidence type="ECO:0000313" key="4">
    <source>
        <dbReference type="EMBL" id="MDT0644437.1"/>
    </source>
</evidence>
<evidence type="ECO:0000259" key="3">
    <source>
        <dbReference type="Pfam" id="PF08338"/>
    </source>
</evidence>
<sequence length="301" mass="32764">MRVLITGATGLIGSHVTRLCHEKGIGVNYLSTSKGKIEKKDNYKGFYWNPSEGEMDLKALEGVNAIINLVGASIAKPWTDSNKKAIVNSRTETAKLLFDVLSKNEHSVDQFISASAIGIYPSSKDKLYAEDETAVDDSFVGKVVVKWESAVNNFQDIGIDVTKIRIGLVLAKNGGMLEKLKQPAGFNVGAPLGDGKQWQSWIHIEDLANIFIHALENELSGTYNAVAPNPVTNKELVKCVAKTMGKAMWLPNVPAIVLKTLLGEMSTIVLSSQLVSNNKIESTGFGFKYSHLSNALQDLLQ</sequence>
<dbReference type="Pfam" id="PF08338">
    <property type="entry name" value="DUF1731"/>
    <property type="match status" value="1"/>
</dbReference>
<dbReference type="SUPFAM" id="SSF51735">
    <property type="entry name" value="NAD(P)-binding Rossmann-fold domains"/>
    <property type="match status" value="1"/>
</dbReference>
<gene>
    <name evidence="4" type="ORF">RM553_16480</name>
</gene>
<dbReference type="InterPro" id="IPR001509">
    <property type="entry name" value="Epimerase_deHydtase"/>
</dbReference>